<dbReference type="PANTHER" id="PTHR10492">
    <property type="match status" value="1"/>
</dbReference>
<protein>
    <recommendedName>
        <fullName evidence="1">ATP-dependent DNA helicase</fullName>
        <ecNumber evidence="1">5.6.2.3</ecNumber>
    </recommendedName>
</protein>
<dbReference type="GO" id="GO:0006310">
    <property type="term" value="P:DNA recombination"/>
    <property type="evidence" value="ECO:0007669"/>
    <property type="project" value="UniProtKB-KW"/>
</dbReference>
<keyword evidence="1" id="KW-0234">DNA repair</keyword>
<comment type="cofactor">
    <cofactor evidence="1">
        <name>Mg(2+)</name>
        <dbReference type="ChEBI" id="CHEBI:18420"/>
    </cofactor>
</comment>
<keyword evidence="1" id="KW-0347">Helicase</keyword>
<feature type="domain" description="DNA helicase Pif1-like DEAD-box helicase" evidence="3">
    <location>
        <begin position="1224"/>
        <end position="1444"/>
    </location>
</feature>
<evidence type="ECO:0000313" key="7">
    <source>
        <dbReference type="WBParaSite" id="Minc3s01434g23781"/>
    </source>
</evidence>
<dbReference type="GO" id="GO:0006281">
    <property type="term" value="P:DNA repair"/>
    <property type="evidence" value="ECO:0007669"/>
    <property type="project" value="UniProtKB-KW"/>
</dbReference>
<dbReference type="GO" id="GO:0005524">
    <property type="term" value="F:ATP binding"/>
    <property type="evidence" value="ECO:0007669"/>
    <property type="project" value="UniProtKB-KW"/>
</dbReference>
<dbReference type="InterPro" id="IPR025476">
    <property type="entry name" value="Helitron_helicase-like"/>
</dbReference>
<feature type="domain" description="DNA helicase Pif1-like 2B" evidence="5">
    <location>
        <begin position="1554"/>
        <end position="1592"/>
    </location>
</feature>
<reference evidence="7" key="1">
    <citation type="submission" date="2022-11" db="UniProtKB">
        <authorList>
            <consortium name="WormBaseParasite"/>
        </authorList>
    </citation>
    <scope>IDENTIFICATION</scope>
</reference>
<dbReference type="EC" id="5.6.2.3" evidence="1"/>
<keyword evidence="6" id="KW-1185">Reference proteome</keyword>
<comment type="similarity">
    <text evidence="1">Belongs to the helicase family.</text>
</comment>
<comment type="catalytic activity">
    <reaction evidence="1">
        <text>ATP + H2O = ADP + phosphate + H(+)</text>
        <dbReference type="Rhea" id="RHEA:13065"/>
        <dbReference type="ChEBI" id="CHEBI:15377"/>
        <dbReference type="ChEBI" id="CHEBI:15378"/>
        <dbReference type="ChEBI" id="CHEBI:30616"/>
        <dbReference type="ChEBI" id="CHEBI:43474"/>
        <dbReference type="ChEBI" id="CHEBI:456216"/>
        <dbReference type="EC" id="5.6.2.3"/>
    </reaction>
</comment>
<dbReference type="CDD" id="cd18809">
    <property type="entry name" value="SF1_C_RecD"/>
    <property type="match status" value="1"/>
</dbReference>
<dbReference type="SUPFAM" id="SSF52540">
    <property type="entry name" value="P-loop containing nucleoside triphosphate hydrolases"/>
    <property type="match status" value="2"/>
</dbReference>
<dbReference type="WBParaSite" id="Minc3s01434g23781">
    <property type="protein sequence ID" value="Minc3s01434g23781"/>
    <property type="gene ID" value="Minc3s01434g23781"/>
</dbReference>
<dbReference type="Proteomes" id="UP000887563">
    <property type="component" value="Unplaced"/>
</dbReference>
<dbReference type="Pfam" id="PF14214">
    <property type="entry name" value="Helitron_like_N"/>
    <property type="match status" value="1"/>
</dbReference>
<evidence type="ECO:0000256" key="2">
    <source>
        <dbReference type="SAM" id="MobiDB-lite"/>
    </source>
</evidence>
<evidence type="ECO:0000259" key="4">
    <source>
        <dbReference type="Pfam" id="PF14214"/>
    </source>
</evidence>
<evidence type="ECO:0000259" key="5">
    <source>
        <dbReference type="Pfam" id="PF21530"/>
    </source>
</evidence>
<dbReference type="InterPro" id="IPR010285">
    <property type="entry name" value="DNA_helicase_pif1-like_DEAD"/>
</dbReference>
<keyword evidence="1" id="KW-0233">DNA recombination</keyword>
<keyword evidence="1" id="KW-0227">DNA damage</keyword>
<feature type="region of interest" description="Disordered" evidence="2">
    <location>
        <begin position="421"/>
        <end position="441"/>
    </location>
</feature>
<dbReference type="Pfam" id="PF21530">
    <property type="entry name" value="Pif1_2B_dom"/>
    <property type="match status" value="1"/>
</dbReference>
<sequence>MLQALIDEYVNRSWPKLTKTGRISLMDRSPVHCMGECECTSFAQCHQTATSYIAVLQYLNKHQTRPCVIPKLKGGKITKGCYHKHHCASAGALHKIPYYDSGSFGDAFCEHCMARLLKSEAILIKKGRKSPCCHGGKSHTDQMREEFEELQTPPKILGKELAGARDEQIREEFLNNTMILNNTYAFASVGAEKAPAEQMGGRLDTCKYNGEFSFLFSDLIAPQGRRPTFAQVYTLTPEAAVKLREQNVLDALSRTLKHLIMLKMEELMRANPFGQTFQTAGAKMQEFKDSNCEELPHFKIALLTDRNMQLDSLKSRGDVTVIERTDAPTASQISVIWVQEDGLAPCISAFWVCDKAGKMRELKHGMPQLDPCCFPLLHPRGTLGYRWFIKKVGIGNKEENTPETSSLQGHSMTAHINDNEDTINAGEDEDENDCPEPNYQLDIQDDENQEEQGQDKNYVFNAHDTVIEPDINSKPIKLITTRDNLSARDFYRYRMAIRTEGRGDFHWLWYARRLAEFFIISVLNRIEREEMDHLKMIQLKKNYRQILARDYIAAIEQGLQKQGRNCRLGKIFLLPQTFAGSRQYYQKKYADLMTMVRKLGNPTWFITFTGNPQWPEIQSALQGRQQYTHRADIVCRIFVDKVAEFLHDLTERHVLGTVAGWCYSVEHQKRGMPHIHMLLILEKQGRITTAEQVDQYVSARIPPLPAIEDQTYEATQQRRLWHYVTGMMLHDCNKACLEKRFDRHRGEELDCCKKNFPKPYSEHTELSDVRYTNYVRIPPETAYDDLCAGATVDKTSSFLPEHLLPEDDPERDWNEIRYKRLPCLDRLPTREVGHTFHKTQKRKGVVEVLDDSRVIPYNPYLLLKYGCHINIEYVFGQKACKYIFKYLLKGFEKAFVQVSQPRRGEKSGEEVYDYDEISATFKVRYMTSMEAYLRLNSYKIVSMSHQFYTLSVHDEDGQTIVVEEGHEEQGLYNIKKHTRLTAFFALCSNNPEARALTYDRLPYYYSWNQQKRQWIRRRTPLIEDPARAKMFVRVYTVSPKRTELYAIRSLLLNRPGPTKFGDLKIISGIEFSTFTEAAMHLGLLESDELHAGAMRDACIEKSNLRQLQHYFAMLIVHARPSNPQKLFDEFLDEMNPPKAINKENILTISVEKRKGEVMRNLEYFFRCMGTSCSEVGLTGLPPDFNFELHGEVMEGEQLLDAFFGDESSRQHSLSSVAIKHIRSLNADQFSAFEIVKSAICGRGDNRLFFIEGAGGCGKTFLYNALIRWCLAGKPDLDTDNLAQGRSTLFSGSVISAASTGIAALLLIGGGTVHRQFSVPNDVDDDVHSKIGVETAGAKRLRDADLIIIDEISMLSNKVFRFVDRTLKDVCDNSLPFGGKTVILGGDWRQLAPVVEQGTREDQILESIKMDPLFNKFQKIRLTINMRTGRDESVLREWLNDIGNGYAGAPVFSHLKNRLSLPADVVAQSLQEAIDFCFQPRIFDSPFQYTCEIAQNAILCPKNIDVESINEMALNNMVGTAGAYVSVDEPLEAGNEFGTFRADFNIEAIHNETPSGMPPHKLSLKVGAPVMLIRNLDVTQGLCNGTRMQIVKLSSDNLHCRVLTGPRAGAMRVVLIPRVKFEYGKGRHHRGLKFRRIQFPVRLCFAMTINKSQGQTLQKMSLVLNGAQCFSHGQVYVAMSRVTAMHGIRVFSPFTCKGVDNFISNIVYHELIDNSDIHLRSNSHMLTPEPTEAGAHARIFSSDSETEDYFD</sequence>
<organism evidence="6 7">
    <name type="scientific">Meloidogyne incognita</name>
    <name type="common">Southern root-knot nematode worm</name>
    <name type="synonym">Oxyuris incognita</name>
    <dbReference type="NCBI Taxonomy" id="6306"/>
    <lineage>
        <taxon>Eukaryota</taxon>
        <taxon>Metazoa</taxon>
        <taxon>Ecdysozoa</taxon>
        <taxon>Nematoda</taxon>
        <taxon>Chromadorea</taxon>
        <taxon>Rhabditida</taxon>
        <taxon>Tylenchina</taxon>
        <taxon>Tylenchomorpha</taxon>
        <taxon>Tylenchoidea</taxon>
        <taxon>Meloidogynidae</taxon>
        <taxon>Meloidogyninae</taxon>
        <taxon>Meloidogyne</taxon>
        <taxon>Meloidogyne incognita group</taxon>
    </lineage>
</organism>
<evidence type="ECO:0000256" key="1">
    <source>
        <dbReference type="RuleBase" id="RU363044"/>
    </source>
</evidence>
<dbReference type="InterPro" id="IPR027417">
    <property type="entry name" value="P-loop_NTPase"/>
</dbReference>
<name>A0A914MG72_MELIC</name>
<proteinExistence type="inferred from homology"/>
<evidence type="ECO:0000313" key="6">
    <source>
        <dbReference type="Proteomes" id="UP000887563"/>
    </source>
</evidence>
<dbReference type="GO" id="GO:0043139">
    <property type="term" value="F:5'-3' DNA helicase activity"/>
    <property type="evidence" value="ECO:0007669"/>
    <property type="project" value="UniProtKB-EC"/>
</dbReference>
<dbReference type="Gene3D" id="3.40.50.300">
    <property type="entry name" value="P-loop containing nucleotide triphosphate hydrolases"/>
    <property type="match status" value="1"/>
</dbReference>
<dbReference type="PANTHER" id="PTHR10492:SF57">
    <property type="entry name" value="ATP-DEPENDENT DNA HELICASE"/>
    <property type="match status" value="1"/>
</dbReference>
<dbReference type="InterPro" id="IPR049163">
    <property type="entry name" value="Pif1-like_2B_dom"/>
</dbReference>
<keyword evidence="1" id="KW-0378">Hydrolase</keyword>
<keyword evidence="1" id="KW-0547">Nucleotide-binding</keyword>
<keyword evidence="1" id="KW-0067">ATP-binding</keyword>
<feature type="domain" description="Helitron helicase-like" evidence="4">
    <location>
        <begin position="490"/>
        <end position="679"/>
    </location>
</feature>
<dbReference type="GO" id="GO:0000723">
    <property type="term" value="P:telomere maintenance"/>
    <property type="evidence" value="ECO:0007669"/>
    <property type="project" value="InterPro"/>
</dbReference>
<accession>A0A914MG72</accession>
<evidence type="ECO:0000259" key="3">
    <source>
        <dbReference type="Pfam" id="PF05970"/>
    </source>
</evidence>
<dbReference type="Pfam" id="PF05970">
    <property type="entry name" value="PIF1"/>
    <property type="match status" value="1"/>
</dbReference>
<dbReference type="GO" id="GO:0016787">
    <property type="term" value="F:hydrolase activity"/>
    <property type="evidence" value="ECO:0007669"/>
    <property type="project" value="UniProtKB-KW"/>
</dbReference>